<evidence type="ECO:0000256" key="3">
    <source>
        <dbReference type="ARBA" id="ARBA00023125"/>
    </source>
</evidence>
<evidence type="ECO:0000256" key="5">
    <source>
        <dbReference type="ARBA" id="ARBA00023242"/>
    </source>
</evidence>
<organism evidence="8 9">
    <name type="scientific">Triticum urartu</name>
    <name type="common">Red wild einkorn</name>
    <name type="synonym">Crithodium urartu</name>
    <dbReference type="NCBI Taxonomy" id="4572"/>
    <lineage>
        <taxon>Eukaryota</taxon>
        <taxon>Viridiplantae</taxon>
        <taxon>Streptophyta</taxon>
        <taxon>Embryophyta</taxon>
        <taxon>Tracheophyta</taxon>
        <taxon>Spermatophyta</taxon>
        <taxon>Magnoliopsida</taxon>
        <taxon>Liliopsida</taxon>
        <taxon>Poales</taxon>
        <taxon>Poaceae</taxon>
        <taxon>BOP clade</taxon>
        <taxon>Pooideae</taxon>
        <taxon>Triticodae</taxon>
        <taxon>Triticeae</taxon>
        <taxon>Triticinae</taxon>
        <taxon>Triticum</taxon>
    </lineage>
</organism>
<evidence type="ECO:0000256" key="4">
    <source>
        <dbReference type="ARBA" id="ARBA00023163"/>
    </source>
</evidence>
<keyword evidence="2" id="KW-0805">Transcription regulation</keyword>
<keyword evidence="4" id="KW-0804">Transcription</keyword>
<keyword evidence="9" id="KW-1185">Reference proteome</keyword>
<feature type="domain" description="Rhodanese" evidence="6">
    <location>
        <begin position="20"/>
        <end position="55"/>
    </location>
</feature>
<reference evidence="8" key="3">
    <citation type="submission" date="2022-06" db="UniProtKB">
        <authorList>
            <consortium name="EnsemblPlants"/>
        </authorList>
    </citation>
    <scope>IDENTIFICATION</scope>
</reference>
<evidence type="ECO:0000256" key="2">
    <source>
        <dbReference type="ARBA" id="ARBA00023015"/>
    </source>
</evidence>
<dbReference type="GO" id="GO:0003677">
    <property type="term" value="F:DNA binding"/>
    <property type="evidence" value="ECO:0007669"/>
    <property type="project" value="UniProtKB-KW"/>
</dbReference>
<dbReference type="InterPro" id="IPR001763">
    <property type="entry name" value="Rhodanese-like_dom"/>
</dbReference>
<evidence type="ECO:0000256" key="1">
    <source>
        <dbReference type="ARBA" id="ARBA00004123"/>
    </source>
</evidence>
<evidence type="ECO:0000259" key="7">
    <source>
        <dbReference type="PROSITE" id="PS50863"/>
    </source>
</evidence>
<dbReference type="Gene3D" id="2.40.330.10">
    <property type="entry name" value="DNA-binding pseudobarrel domain"/>
    <property type="match status" value="1"/>
</dbReference>
<feature type="domain" description="TF-B3" evidence="7">
    <location>
        <begin position="1"/>
        <end position="67"/>
    </location>
</feature>
<dbReference type="EnsemblPlants" id="TuG1812G0700000342.01.T01">
    <property type="protein sequence ID" value="TuG1812G0700000342.01.T01.cds412480"/>
    <property type="gene ID" value="TuG1812G0700000342.01"/>
</dbReference>
<dbReference type="PROSITE" id="PS50206">
    <property type="entry name" value="RHODANESE_3"/>
    <property type="match status" value="1"/>
</dbReference>
<dbReference type="PROSITE" id="PS50863">
    <property type="entry name" value="B3"/>
    <property type="match status" value="1"/>
</dbReference>
<comment type="subcellular location">
    <subcellularLocation>
        <location evidence="1">Nucleus</location>
    </subcellularLocation>
</comment>
<dbReference type="Proteomes" id="UP000015106">
    <property type="component" value="Chromosome 7"/>
</dbReference>
<evidence type="ECO:0008006" key="10">
    <source>
        <dbReference type="Google" id="ProtNLM"/>
    </source>
</evidence>
<evidence type="ECO:0000259" key="6">
    <source>
        <dbReference type="PROSITE" id="PS50206"/>
    </source>
</evidence>
<name>A0A8R7QYW8_TRIUA</name>
<sequence>IIPAHFQRRLPVRSTAAVPRCRRSSWIMSYCGHTKLKNLDAGWADFAIENLLHVGDACVFELVSRDA</sequence>
<evidence type="ECO:0000313" key="9">
    <source>
        <dbReference type="Proteomes" id="UP000015106"/>
    </source>
</evidence>
<proteinExistence type="predicted"/>
<dbReference type="SUPFAM" id="SSF101936">
    <property type="entry name" value="DNA-binding pseudobarrel domain"/>
    <property type="match status" value="1"/>
</dbReference>
<dbReference type="GO" id="GO:0005634">
    <property type="term" value="C:nucleus"/>
    <property type="evidence" value="ECO:0007669"/>
    <property type="project" value="UniProtKB-SubCell"/>
</dbReference>
<evidence type="ECO:0000313" key="8">
    <source>
        <dbReference type="EnsemblPlants" id="TuG1812G0700000342.01.T01.cds412480"/>
    </source>
</evidence>
<dbReference type="InterPro" id="IPR003340">
    <property type="entry name" value="B3_DNA-bd"/>
</dbReference>
<dbReference type="InterPro" id="IPR015300">
    <property type="entry name" value="DNA-bd_pseudobarrel_sf"/>
</dbReference>
<dbReference type="AlphaFoldDB" id="A0A8R7QYW8"/>
<reference evidence="9" key="1">
    <citation type="journal article" date="2013" name="Nature">
        <title>Draft genome of the wheat A-genome progenitor Triticum urartu.</title>
        <authorList>
            <person name="Ling H.Q."/>
            <person name="Zhao S."/>
            <person name="Liu D."/>
            <person name="Wang J."/>
            <person name="Sun H."/>
            <person name="Zhang C."/>
            <person name="Fan H."/>
            <person name="Li D."/>
            <person name="Dong L."/>
            <person name="Tao Y."/>
            <person name="Gao C."/>
            <person name="Wu H."/>
            <person name="Li Y."/>
            <person name="Cui Y."/>
            <person name="Guo X."/>
            <person name="Zheng S."/>
            <person name="Wang B."/>
            <person name="Yu K."/>
            <person name="Liang Q."/>
            <person name="Yang W."/>
            <person name="Lou X."/>
            <person name="Chen J."/>
            <person name="Feng M."/>
            <person name="Jian J."/>
            <person name="Zhang X."/>
            <person name="Luo G."/>
            <person name="Jiang Y."/>
            <person name="Liu J."/>
            <person name="Wang Z."/>
            <person name="Sha Y."/>
            <person name="Zhang B."/>
            <person name="Wu H."/>
            <person name="Tang D."/>
            <person name="Shen Q."/>
            <person name="Xue P."/>
            <person name="Zou S."/>
            <person name="Wang X."/>
            <person name="Liu X."/>
            <person name="Wang F."/>
            <person name="Yang Y."/>
            <person name="An X."/>
            <person name="Dong Z."/>
            <person name="Zhang K."/>
            <person name="Zhang X."/>
            <person name="Luo M.C."/>
            <person name="Dvorak J."/>
            <person name="Tong Y."/>
            <person name="Wang J."/>
            <person name="Yang H."/>
            <person name="Li Z."/>
            <person name="Wang D."/>
            <person name="Zhang A."/>
            <person name="Wang J."/>
        </authorList>
    </citation>
    <scope>NUCLEOTIDE SEQUENCE</scope>
    <source>
        <strain evidence="9">cv. G1812</strain>
    </source>
</reference>
<keyword evidence="5" id="KW-0539">Nucleus</keyword>
<protein>
    <recommendedName>
        <fullName evidence="10">TF-B3 domain-containing protein</fullName>
    </recommendedName>
</protein>
<reference evidence="8" key="2">
    <citation type="submission" date="2018-03" db="EMBL/GenBank/DDBJ databases">
        <title>The Triticum urartu genome reveals the dynamic nature of wheat genome evolution.</title>
        <authorList>
            <person name="Ling H."/>
            <person name="Ma B."/>
            <person name="Shi X."/>
            <person name="Liu H."/>
            <person name="Dong L."/>
            <person name="Sun H."/>
            <person name="Cao Y."/>
            <person name="Gao Q."/>
            <person name="Zheng S."/>
            <person name="Li Y."/>
            <person name="Yu Y."/>
            <person name="Du H."/>
            <person name="Qi M."/>
            <person name="Li Y."/>
            <person name="Yu H."/>
            <person name="Cui Y."/>
            <person name="Wang N."/>
            <person name="Chen C."/>
            <person name="Wu H."/>
            <person name="Zhao Y."/>
            <person name="Zhang J."/>
            <person name="Li Y."/>
            <person name="Zhou W."/>
            <person name="Zhang B."/>
            <person name="Hu W."/>
            <person name="Eijk M."/>
            <person name="Tang J."/>
            <person name="Witsenboer H."/>
            <person name="Zhao S."/>
            <person name="Li Z."/>
            <person name="Zhang A."/>
            <person name="Wang D."/>
            <person name="Liang C."/>
        </authorList>
    </citation>
    <scope>NUCLEOTIDE SEQUENCE [LARGE SCALE GENOMIC DNA]</scope>
    <source>
        <strain evidence="8">cv. G1812</strain>
    </source>
</reference>
<keyword evidence="3" id="KW-0238">DNA-binding</keyword>
<accession>A0A8R7QYW8</accession>
<dbReference type="Gramene" id="TuG1812G0700000342.01.T01">
    <property type="protein sequence ID" value="TuG1812G0700000342.01.T01.cds412480"/>
    <property type="gene ID" value="TuG1812G0700000342.01"/>
</dbReference>